<dbReference type="PATRIC" id="fig|927704.6.peg.3127"/>
<accession>I0GW71</accession>
<organism evidence="1 2">
    <name type="scientific">Selenomonas ruminantium subsp. lactilytica (strain NBRC 103574 / TAM6421)</name>
    <dbReference type="NCBI Taxonomy" id="927704"/>
    <lineage>
        <taxon>Bacteria</taxon>
        <taxon>Bacillati</taxon>
        <taxon>Bacillota</taxon>
        <taxon>Negativicutes</taxon>
        <taxon>Selenomonadales</taxon>
        <taxon>Selenomonadaceae</taxon>
        <taxon>Selenomonas</taxon>
    </lineage>
</organism>
<evidence type="ECO:0000313" key="2">
    <source>
        <dbReference type="Proteomes" id="UP000007887"/>
    </source>
</evidence>
<protein>
    <submittedName>
        <fullName evidence="1">Uncharacterized protein</fullName>
    </submittedName>
</protein>
<dbReference type="EMBL" id="AP012299">
    <property type="protein sequence ID" value="BAL85008.1"/>
    <property type="molecule type" value="Genomic_DNA"/>
</dbReference>
<proteinExistence type="predicted"/>
<sequence>MFNGKVITKVNTNNIVDNDIFDNNIFTNDEKITLDINIEQLISEYNDNRKEINRLVFECVTEMTEGDKAELNLSKRNFFHRIIGEITGSNQNLQNKINSNHTAAQYAALEILQKLERKNLINFTLITAVNNKLNASIISKNKESKRIYSFLKDFIKKNRNRFYHYETRLDIAEQKINLLEWCNSIKYQEFNGEEYINMDNTKKIVCLVRDFYELTNGNWSFPDLLLLKTAMSDIKISPNSYVNYYTVLKEIHDKPLLKKNYSRMQLSIQQMNSHILSHWEFLIN</sequence>
<evidence type="ECO:0000313" key="1">
    <source>
        <dbReference type="EMBL" id="BAL85008.1"/>
    </source>
</evidence>
<dbReference type="AlphaFoldDB" id="I0GW71"/>
<dbReference type="HOGENOM" id="CLU_979676_0_0_9"/>
<dbReference type="RefSeq" id="WP_014431217.1">
    <property type="nucleotide sequence ID" value="NC_017078.1"/>
</dbReference>
<gene>
    <name evidence="1" type="ordered locus">SELR_pSRC102010</name>
</gene>
<geneLocation type="plasmid" evidence="1 2">
    <name>pSRC1</name>
</geneLocation>
<name>I0GW71_SELRL</name>
<dbReference type="KEGG" id="sri:SELR_pSRC102010"/>
<keyword evidence="1" id="KW-0614">Plasmid</keyword>
<reference evidence="1 2" key="1">
    <citation type="submission" date="2011-10" db="EMBL/GenBank/DDBJ databases">
        <title>Whole genome sequence of Selenomonas ruminantium subsp. lactilytica TAM6421.</title>
        <authorList>
            <person name="Oguchi A."/>
            <person name="Ankai A."/>
            <person name="Kaneko J."/>
            <person name="Yamada-Narita S."/>
            <person name="Fukui S."/>
            <person name="Takahashi M."/>
            <person name="Onodera T."/>
            <person name="Kojima S."/>
            <person name="Fushimi T."/>
            <person name="Abe N."/>
            <person name="Kamio Y."/>
            <person name="Yamazaki S."/>
            <person name="Fujita N."/>
        </authorList>
    </citation>
    <scope>NUCLEOTIDE SEQUENCE [LARGE SCALE GENOMIC DNA]</scope>
    <source>
        <strain evidence="2">NBRC 103574 / TAM6421</strain>
        <plasmid evidence="1 2">pSRC1</plasmid>
    </source>
</reference>
<dbReference type="Proteomes" id="UP000007887">
    <property type="component" value="Plasmid pSRC1"/>
</dbReference>
<dbReference type="OrthoDB" id="2243049at2"/>